<evidence type="ECO:0000259" key="2">
    <source>
        <dbReference type="Pfam" id="PF07603"/>
    </source>
</evidence>
<feature type="compositionally biased region" description="Acidic residues" evidence="1">
    <location>
        <begin position="11"/>
        <end position="26"/>
    </location>
</feature>
<dbReference type="EMBL" id="JABTCF010000004">
    <property type="protein sequence ID" value="MBD0777902.1"/>
    <property type="molecule type" value="Genomic_DNA"/>
</dbReference>
<gene>
    <name evidence="3" type="ORF">HPE56_08855</name>
</gene>
<evidence type="ECO:0000313" key="3">
    <source>
        <dbReference type="EMBL" id="MBD0777902.1"/>
    </source>
</evidence>
<dbReference type="InterPro" id="IPR011460">
    <property type="entry name" value="Lcl_C"/>
</dbReference>
<accession>A0ABR7V3Z7</accession>
<name>A0ABR7V3Z7_9FLAO</name>
<feature type="region of interest" description="Disordered" evidence="1">
    <location>
        <begin position="8"/>
        <end position="34"/>
    </location>
</feature>
<reference evidence="3" key="1">
    <citation type="submission" date="2020-05" db="EMBL/GenBank/DDBJ databases">
        <title>The draft genome sequence of Maribacter sp. ANRC-HE7.</title>
        <authorList>
            <person name="Mu L."/>
        </authorList>
    </citation>
    <scope>NUCLEOTIDE SEQUENCE</scope>
    <source>
        <strain evidence="3">ANRC-HE7</strain>
    </source>
</reference>
<evidence type="ECO:0000256" key="1">
    <source>
        <dbReference type="SAM" id="MobiDB-lite"/>
    </source>
</evidence>
<evidence type="ECO:0000313" key="4">
    <source>
        <dbReference type="Proteomes" id="UP001166021"/>
    </source>
</evidence>
<dbReference type="Proteomes" id="UP001166021">
    <property type="component" value="Unassembled WGS sequence"/>
</dbReference>
<dbReference type="PANTHER" id="PTHR35812:SF1">
    <property type="entry name" value="LIPOPROTEIN"/>
    <property type="match status" value="1"/>
</dbReference>
<dbReference type="PANTHER" id="PTHR35812">
    <property type="entry name" value="LIPOPROTEIN"/>
    <property type="match status" value="1"/>
</dbReference>
<protein>
    <submittedName>
        <fullName evidence="3">DUF1566 domain-containing protein</fullName>
    </submittedName>
</protein>
<organism evidence="3 4">
    <name type="scientific">Maribacter aquimaris</name>
    <dbReference type="NCBI Taxonomy" id="2737171"/>
    <lineage>
        <taxon>Bacteria</taxon>
        <taxon>Pseudomonadati</taxon>
        <taxon>Bacteroidota</taxon>
        <taxon>Flavobacteriia</taxon>
        <taxon>Flavobacteriales</taxon>
        <taxon>Flavobacteriaceae</taxon>
        <taxon>Maribacter</taxon>
    </lineage>
</organism>
<feature type="domain" description="Lcl C-terminal" evidence="2">
    <location>
        <begin position="82"/>
        <end position="217"/>
    </location>
</feature>
<feature type="compositionally biased region" description="Low complexity" evidence="1">
    <location>
        <begin position="368"/>
        <end position="383"/>
    </location>
</feature>
<feature type="region of interest" description="Disordered" evidence="1">
    <location>
        <begin position="393"/>
        <end position="418"/>
    </location>
</feature>
<sequence length="433" mass="47109">MLISVAISCSDDSDNDNVDEGTEESVDGNLPDITGFPIVDTNQSTYYDNSTSMSTPSVGDDFYGQDATYQGNQPSYTDNGDGTVTDNVTGLMWQNTLDHNQDGTIDYDDKLTYDEILALEEGNYTYAGYSDWRVPSIKEQYSLMAFSGRDISGYEGTSTDGLTPFINTDYFDYAYGDTNAGERLIDVQCASTNVSVGSAIEMVFGVNFADGRIKGYGTTMMGQDKVFNYLLVRGNTTYGVNDFTDNGDGTISDEATGLMWMQDDNGEGVNWKEALSHAESMEFAGYTDWRLPNAKELQSIVDYTRSPQTTSSAAIDPLFNSTQITNEAGEADYPFYWSGTTHANWTSGNDGAWGAYVAFGRAMGNESMPTGPMGDTSTTTTDSSAVDWTDVHGAGAQRSDPKDGDPDDYPTGNGPQGDAVRVFNYVRLVRNIN</sequence>
<dbReference type="Pfam" id="PF07603">
    <property type="entry name" value="Lcl_C"/>
    <property type="match status" value="2"/>
</dbReference>
<proteinExistence type="predicted"/>
<feature type="region of interest" description="Disordered" evidence="1">
    <location>
        <begin position="367"/>
        <end position="386"/>
    </location>
</feature>
<feature type="domain" description="Lcl C-terminal" evidence="2">
    <location>
        <begin position="249"/>
        <end position="365"/>
    </location>
</feature>
<keyword evidence="4" id="KW-1185">Reference proteome</keyword>
<comment type="caution">
    <text evidence="3">The sequence shown here is derived from an EMBL/GenBank/DDBJ whole genome shotgun (WGS) entry which is preliminary data.</text>
</comment>